<keyword evidence="3 10" id="KW-0812">Transmembrane</keyword>
<feature type="non-terminal residue" evidence="11">
    <location>
        <position position="172"/>
    </location>
</feature>
<dbReference type="InterPro" id="IPR001611">
    <property type="entry name" value="Leu-rich_rpt"/>
</dbReference>
<evidence type="ECO:0000256" key="2">
    <source>
        <dbReference type="ARBA" id="ARBA00022614"/>
    </source>
</evidence>
<reference evidence="11" key="1">
    <citation type="submission" date="2022-10" db="EMBL/GenBank/DDBJ databases">
        <authorList>
            <person name="Hyden B.L."/>
            <person name="Feng K."/>
            <person name="Yates T."/>
            <person name="Jawdy S."/>
            <person name="Smart L.B."/>
            <person name="Muchero W."/>
        </authorList>
    </citation>
    <scope>NUCLEOTIDE SEQUENCE</scope>
    <source>
        <tissue evidence="11">Shoot tip</tissue>
    </source>
</reference>
<feature type="transmembrane region" description="Helical" evidence="10">
    <location>
        <begin position="39"/>
        <end position="61"/>
    </location>
</feature>
<accession>A0AAD6J6K1</accession>
<reference evidence="11" key="2">
    <citation type="journal article" date="2023" name="Int. J. Mol. Sci.">
        <title>De Novo Assembly and Annotation of 11 Diverse Shrub Willow (Salix) Genomes Reveals Novel Gene Organization in Sex-Linked Regions.</title>
        <authorList>
            <person name="Hyden B."/>
            <person name="Feng K."/>
            <person name="Yates T.B."/>
            <person name="Jawdy S."/>
            <person name="Cereghino C."/>
            <person name="Smart L.B."/>
            <person name="Muchero W."/>
        </authorList>
    </citation>
    <scope>NUCLEOTIDE SEQUENCE</scope>
    <source>
        <tissue evidence="11">Shoot tip</tissue>
    </source>
</reference>
<dbReference type="Gene3D" id="3.80.10.10">
    <property type="entry name" value="Ribonuclease Inhibitor"/>
    <property type="match status" value="1"/>
</dbReference>
<comment type="caution">
    <text evidence="11">The sequence shown here is derived from an EMBL/GenBank/DDBJ whole genome shotgun (WGS) entry which is preliminary data.</text>
</comment>
<keyword evidence="4" id="KW-0732">Signal</keyword>
<keyword evidence="8" id="KW-0675">Receptor</keyword>
<evidence type="ECO:0000256" key="6">
    <source>
        <dbReference type="ARBA" id="ARBA00022989"/>
    </source>
</evidence>
<keyword evidence="5" id="KW-0677">Repeat</keyword>
<keyword evidence="6 10" id="KW-1133">Transmembrane helix</keyword>
<dbReference type="SUPFAM" id="SSF52058">
    <property type="entry name" value="L domain-like"/>
    <property type="match status" value="1"/>
</dbReference>
<evidence type="ECO:0000256" key="8">
    <source>
        <dbReference type="ARBA" id="ARBA00023170"/>
    </source>
</evidence>
<keyword evidence="9" id="KW-0325">Glycoprotein</keyword>
<evidence type="ECO:0000256" key="5">
    <source>
        <dbReference type="ARBA" id="ARBA00022737"/>
    </source>
</evidence>
<keyword evidence="7 10" id="KW-0472">Membrane</keyword>
<evidence type="ECO:0000256" key="3">
    <source>
        <dbReference type="ARBA" id="ARBA00022692"/>
    </source>
</evidence>
<dbReference type="AlphaFoldDB" id="A0AAD6J6K1"/>
<evidence type="ECO:0000313" key="12">
    <source>
        <dbReference type="Proteomes" id="UP001162972"/>
    </source>
</evidence>
<dbReference type="PANTHER" id="PTHR27000:SF642">
    <property type="entry name" value="INACTIVE LEUCINE-RICH REPEAT RECEPTOR KINASE XIAO-RELATED"/>
    <property type="match status" value="1"/>
</dbReference>
<evidence type="ECO:0000256" key="1">
    <source>
        <dbReference type="ARBA" id="ARBA00004479"/>
    </source>
</evidence>
<keyword evidence="2" id="KW-0433">Leucine-rich repeat</keyword>
<dbReference type="Proteomes" id="UP001162972">
    <property type="component" value="Unassembled WGS sequence"/>
</dbReference>
<evidence type="ECO:0000313" key="11">
    <source>
        <dbReference type="EMBL" id="KAJ6389831.1"/>
    </source>
</evidence>
<dbReference type="InterPro" id="IPR032675">
    <property type="entry name" value="LRR_dom_sf"/>
</dbReference>
<proteinExistence type="predicted"/>
<sequence>MKNRRSIAVNGEELVATTELVTSLCLIFTVWPWEVILQIHYLSCSIRITWTLVIMISMGVLSQVSLSPIPQQIKIPSLSSTGLIGKMTSLTNLQLSANQLEGGIPRSFGGMCSLRELVLSYNNLSGPLPRLDGNVSESIGSLSLLEELSAEGNSLQGVRYLWFGNFRDNPQL</sequence>
<organism evidence="11 12">
    <name type="scientific">Salix udensis</name>
    <dbReference type="NCBI Taxonomy" id="889485"/>
    <lineage>
        <taxon>Eukaryota</taxon>
        <taxon>Viridiplantae</taxon>
        <taxon>Streptophyta</taxon>
        <taxon>Embryophyta</taxon>
        <taxon>Tracheophyta</taxon>
        <taxon>Spermatophyta</taxon>
        <taxon>Magnoliopsida</taxon>
        <taxon>eudicotyledons</taxon>
        <taxon>Gunneridae</taxon>
        <taxon>Pentapetalae</taxon>
        <taxon>rosids</taxon>
        <taxon>fabids</taxon>
        <taxon>Malpighiales</taxon>
        <taxon>Salicaceae</taxon>
        <taxon>Saliceae</taxon>
        <taxon>Salix</taxon>
    </lineage>
</organism>
<dbReference type="EMBL" id="JAPFFJ010000899">
    <property type="protein sequence ID" value="KAJ6389831.1"/>
    <property type="molecule type" value="Genomic_DNA"/>
</dbReference>
<keyword evidence="12" id="KW-1185">Reference proteome</keyword>
<comment type="subcellular location">
    <subcellularLocation>
        <location evidence="1">Membrane</location>
        <topology evidence="1">Single-pass type I membrane protein</topology>
    </subcellularLocation>
</comment>
<evidence type="ECO:0000256" key="10">
    <source>
        <dbReference type="SAM" id="Phobius"/>
    </source>
</evidence>
<name>A0AAD6J6K1_9ROSI</name>
<feature type="transmembrane region" description="Helical" evidence="10">
    <location>
        <begin position="12"/>
        <end position="33"/>
    </location>
</feature>
<evidence type="ECO:0000256" key="7">
    <source>
        <dbReference type="ARBA" id="ARBA00023136"/>
    </source>
</evidence>
<dbReference type="Pfam" id="PF13855">
    <property type="entry name" value="LRR_8"/>
    <property type="match status" value="1"/>
</dbReference>
<protein>
    <submittedName>
        <fullName evidence="11">Uncharacterized protein</fullName>
    </submittedName>
</protein>
<evidence type="ECO:0000256" key="9">
    <source>
        <dbReference type="ARBA" id="ARBA00023180"/>
    </source>
</evidence>
<gene>
    <name evidence="11" type="ORF">OIU84_029104</name>
</gene>
<dbReference type="PANTHER" id="PTHR27000">
    <property type="entry name" value="LEUCINE-RICH REPEAT RECEPTOR-LIKE PROTEIN KINASE FAMILY PROTEIN-RELATED"/>
    <property type="match status" value="1"/>
</dbReference>
<dbReference type="GO" id="GO:0016020">
    <property type="term" value="C:membrane"/>
    <property type="evidence" value="ECO:0007669"/>
    <property type="project" value="UniProtKB-SubCell"/>
</dbReference>
<evidence type="ECO:0000256" key="4">
    <source>
        <dbReference type="ARBA" id="ARBA00022729"/>
    </source>
</evidence>